<dbReference type="EMBL" id="CP000510">
    <property type="protein sequence ID" value="ABM04199.1"/>
    <property type="molecule type" value="Genomic_DNA"/>
</dbReference>
<dbReference type="RefSeq" id="WP_011770759.1">
    <property type="nucleotide sequence ID" value="NC_008709.1"/>
</dbReference>
<accession>A1SXI4</accession>
<dbReference type="HOGENOM" id="CLU_048546_0_1_6"/>
<reference evidence="2 3" key="1">
    <citation type="submission" date="2007-01" db="EMBL/GenBank/DDBJ databases">
        <title>Complete sequence of Psychromonas ingrahamii 37.</title>
        <authorList>
            <consortium name="US DOE Joint Genome Institute"/>
            <person name="Copeland A."/>
            <person name="Lucas S."/>
            <person name="Lapidus A."/>
            <person name="Barry K."/>
            <person name="Detter J.C."/>
            <person name="Glavina del Rio T."/>
            <person name="Hammon N."/>
            <person name="Israni S."/>
            <person name="Dalin E."/>
            <person name="Tice H."/>
            <person name="Pitluck S."/>
            <person name="Thompson L.S."/>
            <person name="Brettin T."/>
            <person name="Bruce D."/>
            <person name="Han C."/>
            <person name="Tapia R."/>
            <person name="Schmutz J."/>
            <person name="Larimer F."/>
            <person name="Land M."/>
            <person name="Hauser L."/>
            <person name="Kyrpides N."/>
            <person name="Ivanova N."/>
            <person name="Staley J."/>
            <person name="Richardson P."/>
        </authorList>
    </citation>
    <scope>NUCLEOTIDE SEQUENCE [LARGE SCALE GENOMIC DNA]</scope>
    <source>
        <strain evidence="2 3">37</strain>
    </source>
</reference>
<name>A1SXI4_PSYIN</name>
<organism evidence="2 3">
    <name type="scientific">Psychromonas ingrahamii (strain DSM 17664 / CCUG 51855 / 37)</name>
    <dbReference type="NCBI Taxonomy" id="357804"/>
    <lineage>
        <taxon>Bacteria</taxon>
        <taxon>Pseudomonadati</taxon>
        <taxon>Pseudomonadota</taxon>
        <taxon>Gammaproteobacteria</taxon>
        <taxon>Alteromonadales</taxon>
        <taxon>Psychromonadaceae</taxon>
        <taxon>Psychromonas</taxon>
    </lineage>
</organism>
<dbReference type="InterPro" id="IPR051354">
    <property type="entry name" value="Transposase_27_IS1"/>
</dbReference>
<dbReference type="Pfam" id="PF12762">
    <property type="entry name" value="DDE_Tnp_IS1595"/>
    <property type="match status" value="1"/>
</dbReference>
<evidence type="ECO:0000313" key="3">
    <source>
        <dbReference type="Proteomes" id="UP000000639"/>
    </source>
</evidence>
<keyword evidence="3" id="KW-1185">Reference proteome</keyword>
<dbReference type="OrthoDB" id="7355934at2"/>
<dbReference type="KEGG" id="pin:Ping_2468"/>
<evidence type="ECO:0000259" key="1">
    <source>
        <dbReference type="SMART" id="SM01126"/>
    </source>
</evidence>
<feature type="domain" description="ISXO2-like transposase" evidence="1">
    <location>
        <begin position="146"/>
        <end position="301"/>
    </location>
</feature>
<dbReference type="NCBIfam" id="NF033547">
    <property type="entry name" value="transpos_IS1595"/>
    <property type="match status" value="1"/>
</dbReference>
<dbReference type="PANTHER" id="PTHR33293">
    <property type="entry name" value="INSERTION ELEMENT IS1 1 PROTEIN INSB-RELATED"/>
    <property type="match status" value="1"/>
</dbReference>
<sequence>MKTELFRCQLNHITKTLLAMTPAQRLTVQHVIQVSQPEITINELIQPIFNSSPQCPHCHCAHFTKWGKAGSVQRYKCFSCHKTFNNKTKTPLAKLHRCELWDKYAECMSLKLTLREAAAVCNINLKTSFLWRHRFLMAQSEHNHEKLSGIIEADEFFMAYSEKGSKQLKNNRKANKRGGQMSKKHNESKVTILLSIDRSEHMVSHVLAANTKAEIKSYLQPYITTESVLCTDGAHAYEEIANVTQCEHKRLISTKNRVIDKVYHIQTVNGAIAHFKGWIDVKMRGVATKYLSHYLAWFKETRTKLDKQQILAAAYQYQH</sequence>
<dbReference type="SMART" id="SM01126">
    <property type="entry name" value="DDE_Tnp_IS1595"/>
    <property type="match status" value="1"/>
</dbReference>
<gene>
    <name evidence="2" type="ordered locus">Ping_2468</name>
</gene>
<dbReference type="InterPro" id="IPR024445">
    <property type="entry name" value="Tnp_ISXO2-like"/>
</dbReference>
<dbReference type="AlphaFoldDB" id="A1SXI4"/>
<protein>
    <submittedName>
        <fullName evidence="2">Conserved hypothetical transposase</fullName>
    </submittedName>
</protein>
<dbReference type="STRING" id="357804.Ping_2468"/>
<dbReference type="Proteomes" id="UP000000639">
    <property type="component" value="Chromosome"/>
</dbReference>
<proteinExistence type="predicted"/>
<dbReference type="eggNOG" id="COG3677">
    <property type="taxonomic scope" value="Bacteria"/>
</dbReference>
<dbReference type="PANTHER" id="PTHR33293:SF1">
    <property type="entry name" value="INSERTION ELEMENT IS1 1 PROTEIN INSB-RELATED"/>
    <property type="match status" value="1"/>
</dbReference>
<evidence type="ECO:0000313" key="2">
    <source>
        <dbReference type="EMBL" id="ABM04199.1"/>
    </source>
</evidence>